<dbReference type="STRING" id="554055.A0A2P6VDJ2"/>
<evidence type="ECO:0000256" key="2">
    <source>
        <dbReference type="ARBA" id="ARBA00004173"/>
    </source>
</evidence>
<comment type="similarity">
    <text evidence="3">Belongs to the flavoprotein pyridine nucleotide cytochrome reductase family.</text>
</comment>
<dbReference type="PROSITE" id="PS51318">
    <property type="entry name" value="TAT"/>
    <property type="match status" value="1"/>
</dbReference>
<evidence type="ECO:0000256" key="4">
    <source>
        <dbReference type="ARBA" id="ARBA00012011"/>
    </source>
</evidence>
<dbReference type="Gene3D" id="2.40.30.10">
    <property type="entry name" value="Translation factors"/>
    <property type="match status" value="1"/>
</dbReference>
<sequence>MFSRLLSRGSLLAVGTAAAAGAAAYAWTPLGVAEAKAVAPALSPEEWRPFKLVHKEALTHGANPTVLFRFALPDAGQEVGLPVASCLLTRAPIGSEKPDGSRAWVIRPYTPISHPDEKGHFDLAIKVYHQPAPGKMSSHIDHLKVGGSLDLKGPLPKMSLADIAKHKRVGMLAGGSGLTPCLQVAEEALRQKLPIELSFIFANVSERDIIAKDRLDALAKQHPNFKVHYIVDKAESTNWKGSTGYITKELLKEQMPPPAEGSLILVCGPPPMMKAISGDKLPDKSQGLLSGMLKDMGYTESMVYKF</sequence>
<keyword evidence="5 10" id="KW-0285">Flavoprotein</keyword>
<dbReference type="GO" id="GO:0005739">
    <property type="term" value="C:mitochondrion"/>
    <property type="evidence" value="ECO:0007669"/>
    <property type="project" value="UniProtKB-SubCell"/>
</dbReference>
<dbReference type="PRINTS" id="PR00406">
    <property type="entry name" value="CYTB5RDTASE"/>
</dbReference>
<dbReference type="SUPFAM" id="SSF63380">
    <property type="entry name" value="Riboflavin synthase domain-like"/>
    <property type="match status" value="1"/>
</dbReference>
<feature type="binding site" evidence="10">
    <location>
        <position position="179"/>
    </location>
    <ligand>
        <name>FAD</name>
        <dbReference type="ChEBI" id="CHEBI:57692"/>
    </ligand>
</feature>
<dbReference type="CDD" id="cd06183">
    <property type="entry name" value="cyt_b5_reduct_like"/>
    <property type="match status" value="1"/>
</dbReference>
<dbReference type="Pfam" id="PF00970">
    <property type="entry name" value="FAD_binding_6"/>
    <property type="match status" value="1"/>
</dbReference>
<evidence type="ECO:0000256" key="5">
    <source>
        <dbReference type="ARBA" id="ARBA00022630"/>
    </source>
</evidence>
<comment type="caution">
    <text evidence="12">The sequence shown here is derived from an EMBL/GenBank/DDBJ whole genome shotgun (WGS) entry which is preliminary data.</text>
</comment>
<evidence type="ECO:0000256" key="3">
    <source>
        <dbReference type="ARBA" id="ARBA00006105"/>
    </source>
</evidence>
<evidence type="ECO:0000256" key="8">
    <source>
        <dbReference type="ARBA" id="ARBA00023027"/>
    </source>
</evidence>
<evidence type="ECO:0000256" key="6">
    <source>
        <dbReference type="ARBA" id="ARBA00022827"/>
    </source>
</evidence>
<feature type="domain" description="FAD-binding FR-type" evidence="11">
    <location>
        <begin position="45"/>
        <end position="161"/>
    </location>
</feature>
<dbReference type="PANTHER" id="PTHR19370:SF171">
    <property type="entry name" value="NADH-CYTOCHROME B5 REDUCTASE 2"/>
    <property type="match status" value="1"/>
</dbReference>
<keyword evidence="6 10" id="KW-0274">FAD</keyword>
<dbReference type="InterPro" id="IPR039261">
    <property type="entry name" value="FNR_nucleotide-bd"/>
</dbReference>
<dbReference type="EC" id="1.6.2.2" evidence="4"/>
<feature type="binding site" evidence="10">
    <location>
        <position position="107"/>
    </location>
    <ligand>
        <name>FAD</name>
        <dbReference type="ChEBI" id="CHEBI:57692"/>
    </ligand>
</feature>
<reference evidence="12 13" key="1">
    <citation type="journal article" date="2018" name="Plant J.">
        <title>Genome sequences of Chlorella sorokiniana UTEX 1602 and Micractinium conductrix SAG 241.80: implications to maltose excretion by a green alga.</title>
        <authorList>
            <person name="Arriola M.B."/>
            <person name="Velmurugan N."/>
            <person name="Zhang Y."/>
            <person name="Plunkett M.H."/>
            <person name="Hondzo H."/>
            <person name="Barney B.M."/>
        </authorList>
    </citation>
    <scope>NUCLEOTIDE SEQUENCE [LARGE SCALE GENOMIC DNA]</scope>
    <source>
        <strain evidence="12 13">SAG 241.80</strain>
    </source>
</reference>
<evidence type="ECO:0000256" key="9">
    <source>
        <dbReference type="ARBA" id="ARBA00023128"/>
    </source>
</evidence>
<dbReference type="InterPro" id="IPR001834">
    <property type="entry name" value="CBR-like"/>
</dbReference>
<evidence type="ECO:0000259" key="11">
    <source>
        <dbReference type="PROSITE" id="PS51384"/>
    </source>
</evidence>
<dbReference type="Pfam" id="PF00175">
    <property type="entry name" value="NAD_binding_1"/>
    <property type="match status" value="1"/>
</dbReference>
<feature type="binding site" evidence="10">
    <location>
        <position position="108"/>
    </location>
    <ligand>
        <name>FAD</name>
        <dbReference type="ChEBI" id="CHEBI:57692"/>
    </ligand>
</feature>
<evidence type="ECO:0000256" key="1">
    <source>
        <dbReference type="ARBA" id="ARBA00001974"/>
    </source>
</evidence>
<accession>A0A2P6VDJ2</accession>
<dbReference type="Gene3D" id="3.40.50.80">
    <property type="entry name" value="Nucleotide-binding domain of ferredoxin-NADP reductase (FNR) module"/>
    <property type="match status" value="1"/>
</dbReference>
<dbReference type="InterPro" id="IPR006311">
    <property type="entry name" value="TAT_signal"/>
</dbReference>
<name>A0A2P6VDJ2_9CHLO</name>
<dbReference type="Proteomes" id="UP000239649">
    <property type="component" value="Unassembled WGS sequence"/>
</dbReference>
<organism evidence="12 13">
    <name type="scientific">Micractinium conductrix</name>
    <dbReference type="NCBI Taxonomy" id="554055"/>
    <lineage>
        <taxon>Eukaryota</taxon>
        <taxon>Viridiplantae</taxon>
        <taxon>Chlorophyta</taxon>
        <taxon>core chlorophytes</taxon>
        <taxon>Trebouxiophyceae</taxon>
        <taxon>Chlorellales</taxon>
        <taxon>Chlorellaceae</taxon>
        <taxon>Chlorella clade</taxon>
        <taxon>Micractinium</taxon>
    </lineage>
</organism>
<dbReference type="AlphaFoldDB" id="A0A2P6VDJ2"/>
<dbReference type="InterPro" id="IPR017938">
    <property type="entry name" value="Riboflavin_synthase-like_b-brl"/>
</dbReference>
<feature type="binding site" evidence="10">
    <location>
        <position position="135"/>
    </location>
    <ligand>
        <name>FAD</name>
        <dbReference type="ChEBI" id="CHEBI:57692"/>
    </ligand>
</feature>
<keyword evidence="7" id="KW-0560">Oxidoreductase</keyword>
<comment type="subcellular location">
    <subcellularLocation>
        <location evidence="2">Mitochondrion</location>
    </subcellularLocation>
</comment>
<feature type="binding site" evidence="10">
    <location>
        <position position="109"/>
    </location>
    <ligand>
        <name>FAD</name>
        <dbReference type="ChEBI" id="CHEBI:57692"/>
    </ligand>
</feature>
<comment type="cofactor">
    <cofactor evidence="1 10">
        <name>FAD</name>
        <dbReference type="ChEBI" id="CHEBI:57692"/>
    </cofactor>
</comment>
<dbReference type="InterPro" id="IPR008333">
    <property type="entry name" value="Cbr1-like_FAD-bd_dom"/>
</dbReference>
<dbReference type="PROSITE" id="PS51384">
    <property type="entry name" value="FAD_FR"/>
    <property type="match status" value="1"/>
</dbReference>
<dbReference type="OrthoDB" id="432685at2759"/>
<protein>
    <recommendedName>
        <fullName evidence="4">cytochrome-b5 reductase</fullName>
        <ecNumber evidence="4">1.6.2.2</ecNumber>
    </recommendedName>
</protein>
<feature type="binding site" evidence="10">
    <location>
        <position position="126"/>
    </location>
    <ligand>
        <name>FAD</name>
        <dbReference type="ChEBI" id="CHEBI:57692"/>
    </ligand>
</feature>
<keyword evidence="9" id="KW-0496">Mitochondrion</keyword>
<evidence type="ECO:0000256" key="7">
    <source>
        <dbReference type="ARBA" id="ARBA00023002"/>
    </source>
</evidence>
<evidence type="ECO:0000313" key="12">
    <source>
        <dbReference type="EMBL" id="PSC72155.1"/>
    </source>
</evidence>
<dbReference type="InterPro" id="IPR001433">
    <property type="entry name" value="OxRdtase_FAD/NAD-bd"/>
</dbReference>
<dbReference type="SUPFAM" id="SSF52343">
    <property type="entry name" value="Ferredoxin reductase-like, C-terminal NADP-linked domain"/>
    <property type="match status" value="1"/>
</dbReference>
<keyword evidence="8" id="KW-0520">NAD</keyword>
<dbReference type="GO" id="GO:0090524">
    <property type="term" value="F:cytochrome-b5 reductase activity, acting on NADH"/>
    <property type="evidence" value="ECO:0007669"/>
    <property type="project" value="UniProtKB-EC"/>
</dbReference>
<dbReference type="FunFam" id="3.40.50.80:FF:000009">
    <property type="entry name" value="NADH-cytochrome b5 reductase"/>
    <property type="match status" value="1"/>
</dbReference>
<evidence type="ECO:0000313" key="13">
    <source>
        <dbReference type="Proteomes" id="UP000239649"/>
    </source>
</evidence>
<dbReference type="InterPro" id="IPR017927">
    <property type="entry name" value="FAD-bd_FR_type"/>
</dbReference>
<proteinExistence type="inferred from homology"/>
<keyword evidence="13" id="KW-1185">Reference proteome</keyword>
<feature type="binding site" evidence="10">
    <location>
        <position position="136"/>
    </location>
    <ligand>
        <name>FAD</name>
        <dbReference type="ChEBI" id="CHEBI:57692"/>
    </ligand>
</feature>
<dbReference type="PANTHER" id="PTHR19370">
    <property type="entry name" value="NADH-CYTOCHROME B5 REDUCTASE"/>
    <property type="match status" value="1"/>
</dbReference>
<feature type="binding site" evidence="10">
    <location>
        <position position="137"/>
    </location>
    <ligand>
        <name>FAD</name>
        <dbReference type="ChEBI" id="CHEBI:57692"/>
    </ligand>
</feature>
<dbReference type="EMBL" id="LHPF02000011">
    <property type="protein sequence ID" value="PSC72155.1"/>
    <property type="molecule type" value="Genomic_DNA"/>
</dbReference>
<evidence type="ECO:0000256" key="10">
    <source>
        <dbReference type="PIRSR" id="PIRSR601834-1"/>
    </source>
</evidence>
<gene>
    <name evidence="12" type="ORF">C2E20_4537</name>
</gene>
<dbReference type="FunFam" id="2.40.30.10:FF:000032">
    <property type="entry name" value="NADH-cytochrome b5 reductase"/>
    <property type="match status" value="1"/>
</dbReference>